<evidence type="ECO:0000313" key="2">
    <source>
        <dbReference type="EMBL" id="CAB4171449.1"/>
    </source>
</evidence>
<sequence>MFLLSNIYLPLCHYSNRVIQLLVATVKNIGTGNSPTQKRRTYNVPLTHCRFLFLKQYATIKFSLWLMRNYPQGLVAMPLYLNKATLPIKGVWVTLNTGKKITKASHYKKSKTLMNRFGWVHFPLFASRFPIPNGTGCFGSLNVNSFKGKGLHLFYLLKPSSLRFGYID</sequence>
<protein>
    <submittedName>
        <fullName evidence="4">Uncharacterized protein</fullName>
    </submittedName>
</protein>
<evidence type="ECO:0000313" key="6">
    <source>
        <dbReference type="EMBL" id="CAB4218038.1"/>
    </source>
</evidence>
<reference evidence="4" key="1">
    <citation type="submission" date="2020-05" db="EMBL/GenBank/DDBJ databases">
        <authorList>
            <person name="Chiriac C."/>
            <person name="Salcher M."/>
            <person name="Ghai R."/>
            <person name="Kavagutti S V."/>
        </authorList>
    </citation>
    <scope>NUCLEOTIDE SEQUENCE</scope>
</reference>
<dbReference type="EMBL" id="LR796950">
    <property type="protein sequence ID" value="CAB4177423.1"/>
    <property type="molecule type" value="Genomic_DNA"/>
</dbReference>
<dbReference type="EMBL" id="LR796866">
    <property type="protein sequence ID" value="CAB4171449.1"/>
    <property type="molecule type" value="Genomic_DNA"/>
</dbReference>
<dbReference type="EMBL" id="LR797284">
    <property type="protein sequence ID" value="CAB4199268.1"/>
    <property type="molecule type" value="Genomic_DNA"/>
</dbReference>
<accession>A0A6J5RZU8</accession>
<dbReference type="EMBL" id="LR796778">
    <property type="protein sequence ID" value="CAB4165404.1"/>
    <property type="molecule type" value="Genomic_DNA"/>
</dbReference>
<dbReference type="EMBL" id="LR797462">
    <property type="protein sequence ID" value="CAB4218038.1"/>
    <property type="molecule type" value="Genomic_DNA"/>
</dbReference>
<organism evidence="4">
    <name type="scientific">uncultured Caudovirales phage</name>
    <dbReference type="NCBI Taxonomy" id="2100421"/>
    <lineage>
        <taxon>Viruses</taxon>
        <taxon>Duplodnaviria</taxon>
        <taxon>Heunggongvirae</taxon>
        <taxon>Uroviricota</taxon>
        <taxon>Caudoviricetes</taxon>
        <taxon>Peduoviridae</taxon>
        <taxon>Maltschvirus</taxon>
        <taxon>Maltschvirus maltsch</taxon>
    </lineage>
</organism>
<name>A0A6J5RZU8_9CAUD</name>
<evidence type="ECO:0000313" key="5">
    <source>
        <dbReference type="EMBL" id="CAB4213418.1"/>
    </source>
</evidence>
<dbReference type="EMBL" id="LR797398">
    <property type="protein sequence ID" value="CAB4213418.1"/>
    <property type="molecule type" value="Genomic_DNA"/>
</dbReference>
<evidence type="ECO:0000313" key="3">
    <source>
        <dbReference type="EMBL" id="CAB4177423.1"/>
    </source>
</evidence>
<proteinExistence type="predicted"/>
<gene>
    <name evidence="3" type="ORF">UFOVP1001_45</name>
    <name evidence="4" type="ORF">UFOVP1338_31</name>
    <name evidence="5" type="ORF">UFOVP1447_26</name>
    <name evidence="6" type="ORF">UFOVP1599_22</name>
    <name evidence="1" type="ORF">UFOVP827_42</name>
    <name evidence="2" type="ORF">UFOVP916_21</name>
</gene>
<evidence type="ECO:0000313" key="1">
    <source>
        <dbReference type="EMBL" id="CAB4165404.1"/>
    </source>
</evidence>
<evidence type="ECO:0000313" key="4">
    <source>
        <dbReference type="EMBL" id="CAB4199268.1"/>
    </source>
</evidence>